<sequence length="338" mass="36709">MAAPLKGMIPSDCVYDLKAFDPASTSAQTAQLNRDVISAAEKDEKWWKVGAQVYREMRAKGQTVFPPYTLNASATNVEVPSREAGRRINCRLIKPSNASVRPQGIFLHIHGGGWVLGTAQGQDRLLSHIADQTGLLLLSVEYRLAPEHIYPAAREDCEDVVDWLTVNAQATLNADLWFIGGESAGATLSVLALLHLKEQGKANGIKGALLSYGCYDLSILPSLKLAPNSTPVLSLEDSERFFAAYLPGLSLEDRKDRAVSPAYNDLAGLCPALFLVGTEDALVDDTVLMHFRWLRAGNQAVLRFVPGAPHGFTLFDASSVEVTASGWQSIVDFTQNLL</sequence>
<dbReference type="SUPFAM" id="SSF53474">
    <property type="entry name" value="alpha/beta-Hydrolases"/>
    <property type="match status" value="1"/>
</dbReference>
<accession>W9YF94</accession>
<dbReference type="PANTHER" id="PTHR48081">
    <property type="entry name" value="AB HYDROLASE SUPERFAMILY PROTEIN C4A8.06C"/>
    <property type="match status" value="1"/>
</dbReference>
<evidence type="ECO:0000259" key="2">
    <source>
        <dbReference type="Pfam" id="PF07859"/>
    </source>
</evidence>
<dbReference type="GO" id="GO:0016787">
    <property type="term" value="F:hydrolase activity"/>
    <property type="evidence" value="ECO:0007669"/>
    <property type="project" value="UniProtKB-KW"/>
</dbReference>
<dbReference type="GeneID" id="19164247"/>
<reference evidence="3 4" key="1">
    <citation type="submission" date="2013-03" db="EMBL/GenBank/DDBJ databases">
        <title>The Genome Sequence of Capronia epimyces CBS 606.96.</title>
        <authorList>
            <consortium name="The Broad Institute Genomics Platform"/>
            <person name="Cuomo C."/>
            <person name="de Hoog S."/>
            <person name="Gorbushina A."/>
            <person name="Walker B."/>
            <person name="Young S.K."/>
            <person name="Zeng Q."/>
            <person name="Gargeya S."/>
            <person name="Fitzgerald M."/>
            <person name="Haas B."/>
            <person name="Abouelleil A."/>
            <person name="Allen A.W."/>
            <person name="Alvarado L."/>
            <person name="Arachchi H.M."/>
            <person name="Berlin A.M."/>
            <person name="Chapman S.B."/>
            <person name="Gainer-Dewar J."/>
            <person name="Goldberg J."/>
            <person name="Griggs A."/>
            <person name="Gujja S."/>
            <person name="Hansen M."/>
            <person name="Howarth C."/>
            <person name="Imamovic A."/>
            <person name="Ireland A."/>
            <person name="Larimer J."/>
            <person name="McCowan C."/>
            <person name="Murphy C."/>
            <person name="Pearson M."/>
            <person name="Poon T.W."/>
            <person name="Priest M."/>
            <person name="Roberts A."/>
            <person name="Saif S."/>
            <person name="Shea T."/>
            <person name="Sisk P."/>
            <person name="Sykes S."/>
            <person name="Wortman J."/>
            <person name="Nusbaum C."/>
            <person name="Birren B."/>
        </authorList>
    </citation>
    <scope>NUCLEOTIDE SEQUENCE [LARGE SCALE GENOMIC DNA]</scope>
    <source>
        <strain evidence="3 4">CBS 606.96</strain>
    </source>
</reference>
<dbReference type="RefSeq" id="XP_007728447.1">
    <property type="nucleotide sequence ID" value="XM_007730257.1"/>
</dbReference>
<dbReference type="InterPro" id="IPR013094">
    <property type="entry name" value="AB_hydrolase_3"/>
</dbReference>
<dbReference type="Proteomes" id="UP000019478">
    <property type="component" value="Unassembled WGS sequence"/>
</dbReference>
<protein>
    <recommendedName>
        <fullName evidence="2">Alpha/beta hydrolase fold-3 domain-containing protein</fullName>
    </recommendedName>
</protein>
<dbReference type="OrthoDB" id="408631at2759"/>
<organism evidence="3 4">
    <name type="scientific">Capronia epimyces CBS 606.96</name>
    <dbReference type="NCBI Taxonomy" id="1182542"/>
    <lineage>
        <taxon>Eukaryota</taxon>
        <taxon>Fungi</taxon>
        <taxon>Dikarya</taxon>
        <taxon>Ascomycota</taxon>
        <taxon>Pezizomycotina</taxon>
        <taxon>Eurotiomycetes</taxon>
        <taxon>Chaetothyriomycetidae</taxon>
        <taxon>Chaetothyriales</taxon>
        <taxon>Herpotrichiellaceae</taxon>
        <taxon>Capronia</taxon>
    </lineage>
</organism>
<dbReference type="InterPro" id="IPR050300">
    <property type="entry name" value="GDXG_lipolytic_enzyme"/>
</dbReference>
<dbReference type="InterPro" id="IPR029058">
    <property type="entry name" value="AB_hydrolase_fold"/>
</dbReference>
<dbReference type="eggNOG" id="KOG1515">
    <property type="taxonomic scope" value="Eukaryota"/>
</dbReference>
<keyword evidence="1" id="KW-0378">Hydrolase</keyword>
<feature type="domain" description="Alpha/beta hydrolase fold-3" evidence="2">
    <location>
        <begin position="107"/>
        <end position="313"/>
    </location>
</feature>
<dbReference type="Pfam" id="PF07859">
    <property type="entry name" value="Abhydrolase_3"/>
    <property type="match status" value="1"/>
</dbReference>
<evidence type="ECO:0000256" key="1">
    <source>
        <dbReference type="ARBA" id="ARBA00022801"/>
    </source>
</evidence>
<gene>
    <name evidence="3" type="ORF">A1O3_00105</name>
</gene>
<dbReference type="EMBL" id="AMGY01000001">
    <property type="protein sequence ID" value="EXJ91557.1"/>
    <property type="molecule type" value="Genomic_DNA"/>
</dbReference>
<dbReference type="HOGENOM" id="CLU_012494_13_2_1"/>
<name>W9YF94_9EURO</name>
<evidence type="ECO:0000313" key="4">
    <source>
        <dbReference type="Proteomes" id="UP000019478"/>
    </source>
</evidence>
<dbReference type="AlphaFoldDB" id="W9YF94"/>
<dbReference type="STRING" id="1182542.W9YF94"/>
<comment type="caution">
    <text evidence="3">The sequence shown here is derived from an EMBL/GenBank/DDBJ whole genome shotgun (WGS) entry which is preliminary data.</text>
</comment>
<dbReference type="Gene3D" id="3.40.50.1820">
    <property type="entry name" value="alpha/beta hydrolase"/>
    <property type="match status" value="1"/>
</dbReference>
<proteinExistence type="predicted"/>
<evidence type="ECO:0000313" key="3">
    <source>
        <dbReference type="EMBL" id="EXJ91557.1"/>
    </source>
</evidence>
<keyword evidence="4" id="KW-1185">Reference proteome</keyword>
<dbReference type="PANTHER" id="PTHR48081:SF8">
    <property type="entry name" value="ALPHA_BETA HYDROLASE FOLD-3 DOMAIN-CONTAINING PROTEIN-RELATED"/>
    <property type="match status" value="1"/>
</dbReference>